<dbReference type="OrthoDB" id="273187at2759"/>
<dbReference type="InterPro" id="IPR010261">
    <property type="entry name" value="Tir_chaperone"/>
</dbReference>
<feature type="region of interest" description="Disordered" evidence="2">
    <location>
        <begin position="219"/>
        <end position="238"/>
    </location>
</feature>
<reference evidence="4 5" key="1">
    <citation type="submission" date="2021-02" db="EMBL/GenBank/DDBJ databases">
        <title>Leishmania (Mundinia) enrietti genome sequencing and assembly.</title>
        <authorList>
            <person name="Almutairi H."/>
            <person name="Gatherer D."/>
        </authorList>
    </citation>
    <scope>NUCLEOTIDE SEQUENCE [LARGE SCALE GENOMIC DNA]</scope>
    <source>
        <strain evidence="4">CUR178</strain>
    </source>
</reference>
<dbReference type="Gene3D" id="3.10.20.90">
    <property type="entry name" value="Phosphatidylinositol 3-kinase Catalytic Subunit, Chain A, domain 1"/>
    <property type="match status" value="1"/>
</dbReference>
<comment type="caution">
    <text evidence="4">The sequence shown here is derived from an EMBL/GenBank/DDBJ whole genome shotgun (WGS) entry which is preliminary data.</text>
</comment>
<organism evidence="4 5">
    <name type="scientific">Leishmania enriettii</name>
    <dbReference type="NCBI Taxonomy" id="5663"/>
    <lineage>
        <taxon>Eukaryota</taxon>
        <taxon>Discoba</taxon>
        <taxon>Euglenozoa</taxon>
        <taxon>Kinetoplastea</taxon>
        <taxon>Metakinetoplastina</taxon>
        <taxon>Trypanosomatida</taxon>
        <taxon>Trypanosomatidae</taxon>
        <taxon>Leishmaniinae</taxon>
        <taxon>Leishmania</taxon>
    </lineage>
</organism>
<proteinExistence type="predicted"/>
<feature type="region of interest" description="Disordered" evidence="2">
    <location>
        <begin position="102"/>
        <end position="149"/>
    </location>
</feature>
<feature type="coiled-coil region" evidence="1">
    <location>
        <begin position="260"/>
        <end position="336"/>
    </location>
</feature>
<dbReference type="GeneID" id="94168890"/>
<evidence type="ECO:0000313" key="4">
    <source>
        <dbReference type="EMBL" id="KAG5468776.1"/>
    </source>
</evidence>
<dbReference type="InterPro" id="IPR029071">
    <property type="entry name" value="Ubiquitin-like_domsf"/>
</dbReference>
<evidence type="ECO:0000256" key="2">
    <source>
        <dbReference type="SAM" id="MobiDB-lite"/>
    </source>
</evidence>
<evidence type="ECO:0000256" key="1">
    <source>
        <dbReference type="SAM" id="Coils"/>
    </source>
</evidence>
<dbReference type="KEGG" id="lenr:94168890"/>
<dbReference type="Gene3D" id="3.30.1460.10">
    <property type="match status" value="1"/>
</dbReference>
<dbReference type="GO" id="GO:0030254">
    <property type="term" value="P:protein secretion by the type III secretion system"/>
    <property type="evidence" value="ECO:0007669"/>
    <property type="project" value="InterPro"/>
</dbReference>
<dbReference type="InterPro" id="IPR000626">
    <property type="entry name" value="Ubiquitin-like_dom"/>
</dbReference>
<dbReference type="SUPFAM" id="SSF54236">
    <property type="entry name" value="Ubiquitin-like"/>
    <property type="match status" value="1"/>
</dbReference>
<keyword evidence="5" id="KW-1185">Reference proteome</keyword>
<dbReference type="SUPFAM" id="SSF69635">
    <property type="entry name" value="Type III secretory system chaperone-like"/>
    <property type="match status" value="1"/>
</dbReference>
<dbReference type="Proteomes" id="UP000674179">
    <property type="component" value="Chromosome 34"/>
</dbReference>
<dbReference type="EMBL" id="JAFHKP010000034">
    <property type="protein sequence ID" value="KAG5468776.1"/>
    <property type="molecule type" value="Genomic_DNA"/>
</dbReference>
<name>A0A836H0V3_LEIEN</name>
<gene>
    <name evidence="4" type="ORF">CUR178_01612</name>
</gene>
<dbReference type="AlphaFoldDB" id="A0A836H0V3"/>
<feature type="domain" description="Ubiquitin-like" evidence="3">
    <location>
        <begin position="37"/>
        <end position="84"/>
    </location>
</feature>
<dbReference type="PROSITE" id="PS50053">
    <property type="entry name" value="UBIQUITIN_2"/>
    <property type="match status" value="1"/>
</dbReference>
<dbReference type="Pfam" id="PF05932">
    <property type="entry name" value="CesT"/>
    <property type="match status" value="1"/>
</dbReference>
<accession>A0A836H0V3</accession>
<keyword evidence="1" id="KW-0175">Coiled coil</keyword>
<protein>
    <recommendedName>
        <fullName evidence="3">Ubiquitin-like domain-containing protein</fullName>
    </recommendedName>
</protein>
<dbReference type="RefSeq" id="XP_067689483.1">
    <property type="nucleotide sequence ID" value="XM_067833380.1"/>
</dbReference>
<dbReference type="CDD" id="cd16364">
    <property type="entry name" value="T3SC_I-like"/>
    <property type="match status" value="1"/>
</dbReference>
<sequence length="572" mass="61496">MELNADAEQPTTCVYVLSDVDGYKYKLVMQGDVQLLSVRKVKRYLQRASGIHPAQQLITFNSVRLDDAMSLKDAGLFDGAILRLQQVSPSSAALATYISVGGTSPRHGARSGTGGGSSFSAPRGDARNKSKRTSSGKDGSSVDEALSPMPVSAERAAVGGPQLIRSPRTLPPPLRCLSPNQSISGPARDAGDAASRTRQETEAGIRCHSLPLLAEATSVTTSVPRTTPQGPSASVNGDGEDIHAYCREMEGKVATLSLDNVRLREQLQAVARQAAEVNTDWRQEEEVRRLKAALVKAQQSAKDAERAAAHRWSIQEEELVKELDLLREERRRYYEESTAQEVKLQDLVRSMEGEIRGLKYELHDKDEALQAARLSLAELLFKGSPRTDVTGCGSDSWSAGHASHPFSPAASLSAGMPLHQCQRDGSSGLDELAEAALGCLTRALEHAAPLELDPADDTCVVPVADDLNVLVTLDRETERLYLYATLLNCLPSSSQQRMQLYEMLLEGALLGKDTGGAGVGVSLESNLVLMSVSTSLRHSDASALADLAPSFVAAARSWTKAIDTLLSTRRGL</sequence>
<evidence type="ECO:0000313" key="5">
    <source>
        <dbReference type="Proteomes" id="UP000674179"/>
    </source>
</evidence>
<feature type="compositionally biased region" description="Low complexity" evidence="2">
    <location>
        <begin position="219"/>
        <end position="228"/>
    </location>
</feature>
<evidence type="ECO:0000259" key="3">
    <source>
        <dbReference type="PROSITE" id="PS50053"/>
    </source>
</evidence>